<dbReference type="GeneID" id="54574019"/>
<name>A0A6A6IRI6_9PLEO</name>
<evidence type="ECO:0000313" key="2">
    <source>
        <dbReference type="EMBL" id="KAF2253081.1"/>
    </source>
</evidence>
<organism evidence="2 3">
    <name type="scientific">Trematosphaeria pertusa</name>
    <dbReference type="NCBI Taxonomy" id="390896"/>
    <lineage>
        <taxon>Eukaryota</taxon>
        <taxon>Fungi</taxon>
        <taxon>Dikarya</taxon>
        <taxon>Ascomycota</taxon>
        <taxon>Pezizomycotina</taxon>
        <taxon>Dothideomycetes</taxon>
        <taxon>Pleosporomycetidae</taxon>
        <taxon>Pleosporales</taxon>
        <taxon>Massarineae</taxon>
        <taxon>Trematosphaeriaceae</taxon>
        <taxon>Trematosphaeria</taxon>
    </lineage>
</organism>
<dbReference type="AlphaFoldDB" id="A0A6A6IRI6"/>
<dbReference type="RefSeq" id="XP_033688085.1">
    <property type="nucleotide sequence ID" value="XM_033820689.1"/>
</dbReference>
<feature type="compositionally biased region" description="Basic and acidic residues" evidence="1">
    <location>
        <begin position="471"/>
        <end position="490"/>
    </location>
</feature>
<gene>
    <name evidence="2" type="ORF">BU26DRAFT_214430</name>
</gene>
<keyword evidence="3" id="KW-1185">Reference proteome</keyword>
<evidence type="ECO:0000256" key="1">
    <source>
        <dbReference type="SAM" id="MobiDB-lite"/>
    </source>
</evidence>
<protein>
    <recommendedName>
        <fullName evidence="4">NTF2-like protein</fullName>
    </recommendedName>
</protein>
<feature type="compositionally biased region" description="Low complexity" evidence="1">
    <location>
        <begin position="165"/>
        <end position="179"/>
    </location>
</feature>
<accession>A0A6A6IRI6</accession>
<feature type="region of interest" description="Disordered" evidence="1">
    <location>
        <begin position="157"/>
        <end position="332"/>
    </location>
</feature>
<proteinExistence type="predicted"/>
<feature type="compositionally biased region" description="Basic and acidic residues" evidence="1">
    <location>
        <begin position="503"/>
        <end position="513"/>
    </location>
</feature>
<dbReference type="EMBL" id="ML987191">
    <property type="protein sequence ID" value="KAF2253081.1"/>
    <property type="molecule type" value="Genomic_DNA"/>
</dbReference>
<sequence>MSLSAKYQAFLASPSAGALADNASLHYITTLTSIHDAGAIMKHLAVQDKLLKKTEQKVLSKIEGANGLSVDVETTIEFSSGGGAYLPGLDDNFVADRIVTFPMVHMVHFDNAQKIVQIRLYWDQGSLLKQIDVIGARARNWPLRDGRDQSRLISTSSAVVAQPESAPASRPSTASTAARGADEVSITERPFSSRRSTNNAMNDPHATLSLFQPRDVNQDSASGSQPIAPRAQSAKPPPREYSELFVGEEPPSPSPANDPLSPQKRGIPAKSGAGKNFKPNRLFEETEEEKVAPTPRGVKTHATKYNHFEFGDGDEDATPKVRETARPATKSKHLSQWDFEDFVTPDKVKPKVLGQAVRHFGWSDDEVGPFFQPETFEIFEDEGSPVRRPVVHKARPDADMHFEFVDDGTPEAERKEAQRNQAASKGRLHNKGLGLYQEHVIGSTADDDGDDDVPKGDTKRPLNDVTTTIKNENRKKDFGAHWEMRDDSPALEKSSFNGNKPSENQKKVHKSMDAHWGLYEDSPENRGIKTAGNGMGARKGTESNWSLYEESPVQKKENMGVKQTGDSMGGRKGATGFWDF</sequence>
<feature type="compositionally biased region" description="Basic and acidic residues" evidence="1">
    <location>
        <begin position="452"/>
        <end position="462"/>
    </location>
</feature>
<feature type="region of interest" description="Disordered" evidence="1">
    <location>
        <begin position="407"/>
        <end position="580"/>
    </location>
</feature>
<evidence type="ECO:0000313" key="3">
    <source>
        <dbReference type="Proteomes" id="UP000800094"/>
    </source>
</evidence>
<dbReference type="OrthoDB" id="1162399at2759"/>
<evidence type="ECO:0008006" key="4">
    <source>
        <dbReference type="Google" id="ProtNLM"/>
    </source>
</evidence>
<reference evidence="2" key="1">
    <citation type="journal article" date="2020" name="Stud. Mycol.">
        <title>101 Dothideomycetes genomes: a test case for predicting lifestyles and emergence of pathogens.</title>
        <authorList>
            <person name="Haridas S."/>
            <person name="Albert R."/>
            <person name="Binder M."/>
            <person name="Bloem J."/>
            <person name="Labutti K."/>
            <person name="Salamov A."/>
            <person name="Andreopoulos B."/>
            <person name="Baker S."/>
            <person name="Barry K."/>
            <person name="Bills G."/>
            <person name="Bluhm B."/>
            <person name="Cannon C."/>
            <person name="Castanera R."/>
            <person name="Culley D."/>
            <person name="Daum C."/>
            <person name="Ezra D."/>
            <person name="Gonzalez J."/>
            <person name="Henrissat B."/>
            <person name="Kuo A."/>
            <person name="Liang C."/>
            <person name="Lipzen A."/>
            <person name="Lutzoni F."/>
            <person name="Magnuson J."/>
            <person name="Mondo S."/>
            <person name="Nolan M."/>
            <person name="Ohm R."/>
            <person name="Pangilinan J."/>
            <person name="Park H.-J."/>
            <person name="Ramirez L."/>
            <person name="Alfaro M."/>
            <person name="Sun H."/>
            <person name="Tritt A."/>
            <person name="Yoshinaga Y."/>
            <person name="Zwiers L.-H."/>
            <person name="Turgeon B."/>
            <person name="Goodwin S."/>
            <person name="Spatafora J."/>
            <person name="Crous P."/>
            <person name="Grigoriev I."/>
        </authorList>
    </citation>
    <scope>NUCLEOTIDE SEQUENCE</scope>
    <source>
        <strain evidence="2">CBS 122368</strain>
    </source>
</reference>
<dbReference type="Proteomes" id="UP000800094">
    <property type="component" value="Unassembled WGS sequence"/>
</dbReference>